<sequence>MKKSLLIFLILLWGCSKPDLPEPEEVVTNDYIFNSKESTILNGQTIYFQLQSDGVYFLTLTDKETGQIISREKFNGKMGENIKRIYTNSLQSQYLYLTLQDVNKVELGKTIIIKK</sequence>
<dbReference type="AlphaFoldDB" id="A0AA43U1W9"/>
<accession>A0AA43U1W9</accession>
<reference evidence="1" key="1">
    <citation type="submission" date="2022-11" db="EMBL/GenBank/DDBJ databases">
        <title>Draft genome of Mycoplasma arginini isolated from fly.</title>
        <authorList>
            <person name="Severgnini M."/>
            <person name="Gioia G."/>
            <person name="Cremonesi P."/>
            <person name="Moroni P."/>
            <person name="Addis M.F."/>
            <person name="Castiglioni B."/>
        </authorList>
    </citation>
    <scope>NUCLEOTIDE SEQUENCE</scope>
    <source>
        <strain evidence="1">QMP CG1-1632</strain>
    </source>
</reference>
<evidence type="ECO:0000313" key="2">
    <source>
        <dbReference type="Proteomes" id="UP001162175"/>
    </source>
</evidence>
<dbReference type="EMBL" id="JAPFAR010000144">
    <property type="protein sequence ID" value="MDI3349837.1"/>
    <property type="molecule type" value="Genomic_DNA"/>
</dbReference>
<comment type="caution">
    <text evidence="1">The sequence shown here is derived from an EMBL/GenBank/DDBJ whole genome shotgun (WGS) entry which is preliminary data.</text>
</comment>
<name>A0AA43U1W9_MYCAR</name>
<organism evidence="1 2">
    <name type="scientific">Mycoplasmopsis arginini</name>
    <name type="common">Mycoplasma arginini</name>
    <dbReference type="NCBI Taxonomy" id="2094"/>
    <lineage>
        <taxon>Bacteria</taxon>
        <taxon>Bacillati</taxon>
        <taxon>Mycoplasmatota</taxon>
        <taxon>Mycoplasmoidales</taxon>
        <taxon>Metamycoplasmataceae</taxon>
        <taxon>Mycoplasmopsis</taxon>
    </lineage>
</organism>
<dbReference type="RefSeq" id="WP_282459213.1">
    <property type="nucleotide sequence ID" value="NZ_JAPFAR010000144.1"/>
</dbReference>
<dbReference type="Proteomes" id="UP001162175">
    <property type="component" value="Unassembled WGS sequence"/>
</dbReference>
<gene>
    <name evidence="1" type="ORF">DCBHLPFO_00650</name>
</gene>
<evidence type="ECO:0000313" key="1">
    <source>
        <dbReference type="EMBL" id="MDI3349837.1"/>
    </source>
</evidence>
<evidence type="ECO:0008006" key="3">
    <source>
        <dbReference type="Google" id="ProtNLM"/>
    </source>
</evidence>
<protein>
    <recommendedName>
        <fullName evidence="3">Lipoprotein</fullName>
    </recommendedName>
</protein>
<proteinExistence type="predicted"/>